<keyword evidence="9" id="KW-1185">Reference proteome</keyword>
<dbReference type="PANTHER" id="PTHR47637">
    <property type="entry name" value="CHAPERONE SURA"/>
    <property type="match status" value="1"/>
</dbReference>
<dbReference type="Gene3D" id="1.10.4030.10">
    <property type="entry name" value="Porin chaperone SurA, peptide-binding domain"/>
    <property type="match status" value="1"/>
</dbReference>
<evidence type="ECO:0000259" key="7">
    <source>
        <dbReference type="PROSITE" id="PS50198"/>
    </source>
</evidence>
<dbReference type="AlphaFoldDB" id="D3PAW9"/>
<evidence type="ECO:0000256" key="3">
    <source>
        <dbReference type="ARBA" id="ARBA00023110"/>
    </source>
</evidence>
<dbReference type="InterPro" id="IPR050280">
    <property type="entry name" value="OMP_Chaperone_SurA"/>
</dbReference>
<dbReference type="PANTHER" id="PTHR47637:SF1">
    <property type="entry name" value="CHAPERONE SURA"/>
    <property type="match status" value="1"/>
</dbReference>
<dbReference type="Pfam" id="PF09312">
    <property type="entry name" value="SurA_N"/>
    <property type="match status" value="1"/>
</dbReference>
<dbReference type="SUPFAM" id="SSF109998">
    <property type="entry name" value="Triger factor/SurA peptide-binding domain-like"/>
    <property type="match status" value="1"/>
</dbReference>
<dbReference type="eggNOG" id="COG0760">
    <property type="taxonomic scope" value="Bacteria"/>
</dbReference>
<evidence type="ECO:0000313" key="8">
    <source>
        <dbReference type="EMBL" id="BAI79742.1"/>
    </source>
</evidence>
<evidence type="ECO:0000256" key="6">
    <source>
        <dbReference type="PROSITE-ProRule" id="PRU00278"/>
    </source>
</evidence>
<dbReference type="InterPro" id="IPR046357">
    <property type="entry name" value="PPIase_dom_sf"/>
</dbReference>
<keyword evidence="4" id="KW-0143">Chaperone</keyword>
<dbReference type="InterPro" id="IPR015391">
    <property type="entry name" value="SurA_N"/>
</dbReference>
<keyword evidence="3 6" id="KW-0697">Rotamase</keyword>
<proteinExistence type="predicted"/>
<dbReference type="Proteomes" id="UP000001520">
    <property type="component" value="Chromosome"/>
</dbReference>
<feature type="domain" description="PpiC" evidence="7">
    <location>
        <begin position="172"/>
        <end position="244"/>
    </location>
</feature>
<sequence length="304" mass="35575">MRKLPLILIILILLVTIAQSKIIDKVVAIVGDKIITQYDVESFNPKQVKKIYSIKDEATREKLLKKYYKEVLDFLVNQYVLEIAAEREGIKVSESEVENALNEVLTKNNITIEQLEKVLEENNLTLAKYKYQLKNEILNARIRNALILPKLVVTEEDIKHYIDEHNKELKLDDQFELRIIKIKDKNRLDEIEKFLKKGGSFADAAIKYSVDKTAKSGGYIGWIKLNHLPEKIREKVKGYKEGDIVKIEDNGEITLLFIENFKSKYDIDDKMKDEIVKKIKEKMYPDVVKNWLEKHKATIFIKYM</sequence>
<dbReference type="KEGG" id="ddf:DEFDS_0231"/>
<keyword evidence="1" id="KW-0732">Signal</keyword>
<name>D3PAW9_DEFDS</name>
<dbReference type="EMBL" id="AP011529">
    <property type="protein sequence ID" value="BAI79742.1"/>
    <property type="molecule type" value="Genomic_DNA"/>
</dbReference>
<dbReference type="STRING" id="639282.DEFDS_0231"/>
<keyword evidence="2" id="KW-0574">Periplasm</keyword>
<dbReference type="InterPro" id="IPR023058">
    <property type="entry name" value="PPIase_PpiC_CS"/>
</dbReference>
<evidence type="ECO:0000313" key="9">
    <source>
        <dbReference type="Proteomes" id="UP000001520"/>
    </source>
</evidence>
<reference evidence="8 9" key="1">
    <citation type="journal article" date="2010" name="DNA Res.">
        <title>Bacterial lifestyle in a deep-sea hydrothermal vent chimney revealed by the genome sequence of the thermophilic bacterium Deferribacter desulfuricans SSM1.</title>
        <authorList>
            <person name="Takaki Y."/>
            <person name="Shimamura S."/>
            <person name="Nakagawa S."/>
            <person name="Fukuhara Y."/>
            <person name="Horikawa H."/>
            <person name="Ankai A."/>
            <person name="Harada T."/>
            <person name="Hosoyama A."/>
            <person name="Oguchi A."/>
            <person name="Fukui S."/>
            <person name="Fujita N."/>
            <person name="Takami H."/>
            <person name="Takai K."/>
        </authorList>
    </citation>
    <scope>NUCLEOTIDE SEQUENCE [LARGE SCALE GENOMIC DNA]</scope>
    <source>
        <strain evidence="9">DSM 14783 / JCM 11476 / NBRC 101012 / SSM1</strain>
    </source>
</reference>
<gene>
    <name evidence="8" type="ordered locus">DEFDS_0231</name>
</gene>
<dbReference type="Pfam" id="PF00639">
    <property type="entry name" value="Rotamase"/>
    <property type="match status" value="1"/>
</dbReference>
<evidence type="ECO:0000256" key="1">
    <source>
        <dbReference type="ARBA" id="ARBA00022729"/>
    </source>
</evidence>
<dbReference type="HOGENOM" id="CLU_034646_5_0_0"/>
<evidence type="ECO:0000256" key="4">
    <source>
        <dbReference type="ARBA" id="ARBA00023186"/>
    </source>
</evidence>
<dbReference type="InterPro" id="IPR000297">
    <property type="entry name" value="PPIase_PpiC"/>
</dbReference>
<evidence type="ECO:0000256" key="2">
    <source>
        <dbReference type="ARBA" id="ARBA00022764"/>
    </source>
</evidence>
<dbReference type="Gene3D" id="3.10.50.40">
    <property type="match status" value="1"/>
</dbReference>
<dbReference type="EC" id="5.2.1.8" evidence="8"/>
<keyword evidence="5 6" id="KW-0413">Isomerase</keyword>
<evidence type="ECO:0000256" key="5">
    <source>
        <dbReference type="ARBA" id="ARBA00023235"/>
    </source>
</evidence>
<dbReference type="RefSeq" id="WP_013006990.1">
    <property type="nucleotide sequence ID" value="NC_013939.1"/>
</dbReference>
<dbReference type="PROSITE" id="PS50198">
    <property type="entry name" value="PPIC_PPIASE_2"/>
    <property type="match status" value="1"/>
</dbReference>
<dbReference type="InterPro" id="IPR027304">
    <property type="entry name" value="Trigger_fact/SurA_dom_sf"/>
</dbReference>
<dbReference type="PROSITE" id="PS01096">
    <property type="entry name" value="PPIC_PPIASE_1"/>
    <property type="match status" value="1"/>
</dbReference>
<accession>D3PAW9</accession>
<protein>
    <submittedName>
        <fullName evidence="8">Peptidyl-prolyl cis-trans isomerase SurA</fullName>
        <ecNumber evidence="8">5.2.1.8</ecNumber>
    </submittedName>
</protein>
<organism evidence="8 9">
    <name type="scientific">Deferribacter desulfuricans (strain DSM 14783 / JCM 11476 / NBRC 101012 / SSM1)</name>
    <dbReference type="NCBI Taxonomy" id="639282"/>
    <lineage>
        <taxon>Bacteria</taxon>
        <taxon>Pseudomonadati</taxon>
        <taxon>Deferribacterota</taxon>
        <taxon>Deferribacteres</taxon>
        <taxon>Deferribacterales</taxon>
        <taxon>Deferribacteraceae</taxon>
        <taxon>Deferribacter</taxon>
    </lineage>
</organism>
<dbReference type="GO" id="GO:0003755">
    <property type="term" value="F:peptidyl-prolyl cis-trans isomerase activity"/>
    <property type="evidence" value="ECO:0007669"/>
    <property type="project" value="UniProtKB-KW"/>
</dbReference>